<feature type="compositionally biased region" description="Polar residues" evidence="1">
    <location>
        <begin position="312"/>
        <end position="332"/>
    </location>
</feature>
<evidence type="ECO:0000256" key="1">
    <source>
        <dbReference type="SAM" id="MobiDB-lite"/>
    </source>
</evidence>
<dbReference type="Proteomes" id="UP000887565">
    <property type="component" value="Unplaced"/>
</dbReference>
<reference evidence="3" key="1">
    <citation type="submission" date="2022-11" db="UniProtKB">
        <authorList>
            <consortium name="WormBaseParasite"/>
        </authorList>
    </citation>
    <scope>IDENTIFICATION</scope>
</reference>
<dbReference type="AlphaFoldDB" id="A0A915HRZ4"/>
<dbReference type="WBParaSite" id="nRc.2.0.1.t04296-RA">
    <property type="protein sequence ID" value="nRc.2.0.1.t04296-RA"/>
    <property type="gene ID" value="nRc.2.0.1.g04296"/>
</dbReference>
<feature type="region of interest" description="Disordered" evidence="1">
    <location>
        <begin position="216"/>
        <end position="242"/>
    </location>
</feature>
<feature type="compositionally biased region" description="Polar residues" evidence="1">
    <location>
        <begin position="76"/>
        <end position="85"/>
    </location>
</feature>
<feature type="region of interest" description="Disordered" evidence="1">
    <location>
        <begin position="76"/>
        <end position="102"/>
    </location>
</feature>
<organism evidence="2 3">
    <name type="scientific">Romanomermis culicivorax</name>
    <name type="common">Nematode worm</name>
    <dbReference type="NCBI Taxonomy" id="13658"/>
    <lineage>
        <taxon>Eukaryota</taxon>
        <taxon>Metazoa</taxon>
        <taxon>Ecdysozoa</taxon>
        <taxon>Nematoda</taxon>
        <taxon>Enoplea</taxon>
        <taxon>Dorylaimia</taxon>
        <taxon>Mermithida</taxon>
        <taxon>Mermithoidea</taxon>
        <taxon>Mermithidae</taxon>
        <taxon>Romanomermis</taxon>
    </lineage>
</organism>
<accession>A0A915HRZ4</accession>
<feature type="region of interest" description="Disordered" evidence="1">
    <location>
        <begin position="308"/>
        <end position="332"/>
    </location>
</feature>
<sequence>MIRKRQVRCLRDEVLKSTMSRNRAENATGVITDANDLMISSSDPLTAISSLRDQNSSFKHSLRRVRRDFGAEIDQTNNDSGSICSSEPIIANPPDQRPNDDTRANSVIQIQDHCQSFDSYLRRGLSSLNEHGAVQAVLLPKKCQPTLSTIKDDSSNSLPKFVLRVKRRSLFTSLFNAHSAQSLPGGGSRKNSADGATFKIAPDAVRHAGLRRPFHQSLSGLADQERQQTAARGSKDKSAKNELYFGAPDKTNAEVISLSSLSSTSSSDDEAGHGDADEPKTGFIALSMMTLPCLAVRAMAVDLQDDTESAKSRLTTESSGIQNHLSGQISAE</sequence>
<protein>
    <submittedName>
        <fullName evidence="3">Uncharacterized protein</fullName>
    </submittedName>
</protein>
<evidence type="ECO:0000313" key="2">
    <source>
        <dbReference type="Proteomes" id="UP000887565"/>
    </source>
</evidence>
<evidence type="ECO:0000313" key="3">
    <source>
        <dbReference type="WBParaSite" id="nRc.2.0.1.t04296-RA"/>
    </source>
</evidence>
<proteinExistence type="predicted"/>
<feature type="region of interest" description="Disordered" evidence="1">
    <location>
        <begin position="258"/>
        <end position="279"/>
    </location>
</feature>
<keyword evidence="2" id="KW-1185">Reference proteome</keyword>
<name>A0A915HRZ4_ROMCU</name>
<feature type="compositionally biased region" description="Basic and acidic residues" evidence="1">
    <location>
        <begin position="270"/>
        <end position="279"/>
    </location>
</feature>